<keyword evidence="5" id="KW-0677">Repeat</keyword>
<reference evidence="10 11" key="1">
    <citation type="submission" date="2016-03" db="EMBL/GenBank/DDBJ databases">
        <title>Comparative genomics of the ectomycorrhizal sister species Rhizopogon vinicolor and Rhizopogon vesiculosus (Basidiomycota: Boletales) reveals a divergence of the mating type B locus.</title>
        <authorList>
            <person name="Mujic A.B."/>
            <person name="Kuo A."/>
            <person name="Tritt A."/>
            <person name="Lipzen A."/>
            <person name="Chen C."/>
            <person name="Johnson J."/>
            <person name="Sharma A."/>
            <person name="Barry K."/>
            <person name="Grigoriev I.V."/>
            <person name="Spatafora J.W."/>
        </authorList>
    </citation>
    <scope>NUCLEOTIDE SEQUENCE [LARGE SCALE GENOMIC DNA]</scope>
    <source>
        <strain evidence="10 11">AM-OR11-056</strain>
    </source>
</reference>
<organism evidence="10 11">
    <name type="scientific">Rhizopogon vesiculosus</name>
    <dbReference type="NCBI Taxonomy" id="180088"/>
    <lineage>
        <taxon>Eukaryota</taxon>
        <taxon>Fungi</taxon>
        <taxon>Dikarya</taxon>
        <taxon>Basidiomycota</taxon>
        <taxon>Agaricomycotina</taxon>
        <taxon>Agaricomycetes</taxon>
        <taxon>Agaricomycetidae</taxon>
        <taxon>Boletales</taxon>
        <taxon>Suillineae</taxon>
        <taxon>Rhizopogonaceae</taxon>
        <taxon>Rhizopogon</taxon>
    </lineage>
</organism>
<dbReference type="AlphaFoldDB" id="A0A1J8R2J8"/>
<evidence type="ECO:0000256" key="5">
    <source>
        <dbReference type="ARBA" id="ARBA00022737"/>
    </source>
</evidence>
<accession>A0A1J8R2J8</accession>
<keyword evidence="6" id="KW-1133">Transmembrane helix</keyword>
<gene>
    <name evidence="10" type="ORF">AZE42_08669</name>
</gene>
<dbReference type="PROSITE" id="PS50920">
    <property type="entry name" value="SOLCAR"/>
    <property type="match status" value="2"/>
</dbReference>
<dbReference type="PANTHER" id="PTHR45939">
    <property type="entry name" value="PEROXISOMAL MEMBRANE PROTEIN PMP34-RELATED"/>
    <property type="match status" value="1"/>
</dbReference>
<protein>
    <recommendedName>
        <fullName evidence="12">Mitochondrial carrier</fullName>
    </recommendedName>
</protein>
<dbReference type="EMBL" id="LVVM01000819">
    <property type="protein sequence ID" value="OJA19873.1"/>
    <property type="molecule type" value="Genomic_DNA"/>
</dbReference>
<evidence type="ECO:0000256" key="1">
    <source>
        <dbReference type="ARBA" id="ARBA00004141"/>
    </source>
</evidence>
<keyword evidence="7 8" id="KW-0472">Membrane</keyword>
<dbReference type="Gene3D" id="1.50.40.10">
    <property type="entry name" value="Mitochondrial carrier domain"/>
    <property type="match status" value="1"/>
</dbReference>
<keyword evidence="3 9" id="KW-0813">Transport</keyword>
<dbReference type="PANTHER" id="PTHR45939:SF2">
    <property type="entry name" value="CARRIER PROTEIN, PUTATIVE (AFU_ORTHOLOGUE AFUA_2G13870)-RELATED"/>
    <property type="match status" value="1"/>
</dbReference>
<evidence type="ECO:0000313" key="11">
    <source>
        <dbReference type="Proteomes" id="UP000183567"/>
    </source>
</evidence>
<evidence type="ECO:0000256" key="3">
    <source>
        <dbReference type="ARBA" id="ARBA00022448"/>
    </source>
</evidence>
<comment type="subcellular location">
    <subcellularLocation>
        <location evidence="1">Membrane</location>
        <topology evidence="1">Multi-pass membrane protein</topology>
    </subcellularLocation>
</comment>
<comment type="similarity">
    <text evidence="2 9">Belongs to the mitochondrial carrier (TC 2.A.29) family.</text>
</comment>
<dbReference type="InterPro" id="IPR023395">
    <property type="entry name" value="MCP_dom_sf"/>
</dbReference>
<evidence type="ECO:0000256" key="2">
    <source>
        <dbReference type="ARBA" id="ARBA00006375"/>
    </source>
</evidence>
<feature type="repeat" description="Solcar" evidence="8">
    <location>
        <begin position="97"/>
        <end position="188"/>
    </location>
</feature>
<evidence type="ECO:0000256" key="7">
    <source>
        <dbReference type="ARBA" id="ARBA00023136"/>
    </source>
</evidence>
<evidence type="ECO:0000256" key="9">
    <source>
        <dbReference type="RuleBase" id="RU000488"/>
    </source>
</evidence>
<dbReference type="InterPro" id="IPR018108">
    <property type="entry name" value="MCP_transmembrane"/>
</dbReference>
<proteinExistence type="inferred from homology"/>
<keyword evidence="4 8" id="KW-0812">Transmembrane</keyword>
<dbReference type="GO" id="GO:0015217">
    <property type="term" value="F:ADP transmembrane transporter activity"/>
    <property type="evidence" value="ECO:0007669"/>
    <property type="project" value="TreeGrafter"/>
</dbReference>
<evidence type="ECO:0000256" key="8">
    <source>
        <dbReference type="PROSITE-ProRule" id="PRU00282"/>
    </source>
</evidence>
<evidence type="ECO:0000313" key="10">
    <source>
        <dbReference type="EMBL" id="OJA19873.1"/>
    </source>
</evidence>
<name>A0A1J8R2J8_9AGAM</name>
<sequence>MTSVLPPFVQAASGSLGAATANTLTYPLDLITTRIQAADKSTSIRRQIYTHGLSSFYDGIGTDTGATLLSSFLYYYVYSFLRELVVRGNGKSKAAMLPISHELAIGYLSGIASRSISTPLNLVTVRLQTARGSDDSSADGGASQFMGVCRQIFREEGLLGFWKGFSSNFILSLNPAVTLYLFQLYRRVMLRGRERAAPPPAHSFVGGALANSAGESQVLSMLSFDND</sequence>
<keyword evidence="11" id="KW-1185">Reference proteome</keyword>
<dbReference type="GO" id="GO:0016020">
    <property type="term" value="C:membrane"/>
    <property type="evidence" value="ECO:0007669"/>
    <property type="project" value="UniProtKB-SubCell"/>
</dbReference>
<dbReference type="Pfam" id="PF00153">
    <property type="entry name" value="Mito_carr"/>
    <property type="match status" value="2"/>
</dbReference>
<dbReference type="Proteomes" id="UP000183567">
    <property type="component" value="Unassembled WGS sequence"/>
</dbReference>
<feature type="repeat" description="Solcar" evidence="8">
    <location>
        <begin position="5"/>
        <end position="84"/>
    </location>
</feature>
<dbReference type="InterPro" id="IPR052217">
    <property type="entry name" value="Mito/Peroxisomal_Carrier"/>
</dbReference>
<comment type="caution">
    <text evidence="10">The sequence shown here is derived from an EMBL/GenBank/DDBJ whole genome shotgun (WGS) entry which is preliminary data.</text>
</comment>
<dbReference type="STRING" id="180088.A0A1J8R2J8"/>
<evidence type="ECO:0000256" key="6">
    <source>
        <dbReference type="ARBA" id="ARBA00022989"/>
    </source>
</evidence>
<evidence type="ECO:0000256" key="4">
    <source>
        <dbReference type="ARBA" id="ARBA00022692"/>
    </source>
</evidence>
<dbReference type="SUPFAM" id="SSF103506">
    <property type="entry name" value="Mitochondrial carrier"/>
    <property type="match status" value="1"/>
</dbReference>
<dbReference type="OrthoDB" id="18574at2759"/>
<evidence type="ECO:0008006" key="12">
    <source>
        <dbReference type="Google" id="ProtNLM"/>
    </source>
</evidence>